<dbReference type="AlphaFoldDB" id="A0A1I7BVT9"/>
<reference evidence="2" key="1">
    <citation type="submission" date="2016-10" db="EMBL/GenBank/DDBJ databases">
        <authorList>
            <person name="Varghese N."/>
            <person name="Submissions S."/>
        </authorList>
    </citation>
    <scope>NUCLEOTIDE SEQUENCE [LARGE SCALE GENOMIC DNA]</scope>
    <source>
        <strain evidence="2">DSM 17465</strain>
    </source>
</reference>
<keyword evidence="2" id="KW-1185">Reference proteome</keyword>
<accession>A0A1I7BVT9</accession>
<sequence length="63" mass="7183">MFQVLDKLHARRMVAPITKDTFVTEVALDSGLSNFTFHEAPYNGQYQDGATINSFNLKFHAMF</sequence>
<name>A0A1I7BVT9_9HYPH</name>
<organism evidence="1 2">
    <name type="scientific">Pseudovibrio denitrificans</name>
    <dbReference type="NCBI Taxonomy" id="258256"/>
    <lineage>
        <taxon>Bacteria</taxon>
        <taxon>Pseudomonadati</taxon>
        <taxon>Pseudomonadota</taxon>
        <taxon>Alphaproteobacteria</taxon>
        <taxon>Hyphomicrobiales</taxon>
        <taxon>Stappiaceae</taxon>
        <taxon>Pseudovibrio</taxon>
    </lineage>
</organism>
<evidence type="ECO:0000313" key="1">
    <source>
        <dbReference type="EMBL" id="SFT91221.1"/>
    </source>
</evidence>
<proteinExistence type="predicted"/>
<evidence type="ECO:0000313" key="2">
    <source>
        <dbReference type="Proteomes" id="UP000183371"/>
    </source>
</evidence>
<dbReference type="EMBL" id="FPBD01000004">
    <property type="protein sequence ID" value="SFT91221.1"/>
    <property type="molecule type" value="Genomic_DNA"/>
</dbReference>
<gene>
    <name evidence="1" type="ORF">SAMN05444141_104392</name>
</gene>
<protein>
    <submittedName>
        <fullName evidence="1">Uncharacterized protein</fullName>
    </submittedName>
</protein>
<dbReference type="Proteomes" id="UP000183371">
    <property type="component" value="Unassembled WGS sequence"/>
</dbReference>